<dbReference type="Proteomes" id="UP001056610">
    <property type="component" value="Chromosome"/>
</dbReference>
<gene>
    <name evidence="2" type="ORF">M5I08_02710</name>
</gene>
<evidence type="ECO:0000313" key="2">
    <source>
        <dbReference type="EMBL" id="UQX11449.1"/>
    </source>
</evidence>
<feature type="region of interest" description="Disordered" evidence="1">
    <location>
        <begin position="1"/>
        <end position="39"/>
    </location>
</feature>
<sequence>MEYFGDDRAWSEDSGPAPAADQLDREMPAEAPSRPTEVAPEELSMQHLGRYATVRWEDEQKYVIGKIVAVSGDSGAISVKLAGVETPVSFQRDVASDGPAKPILHVWI</sequence>
<reference evidence="2" key="1">
    <citation type="submission" date="2022-05" db="EMBL/GenBank/DDBJ databases">
        <title>A methanotrophic Mycobacterium dominates a cave microbial ecosystem.</title>
        <authorList>
            <person name="Van Spanning R.J.M."/>
            <person name="Guan Q."/>
            <person name="Melkonian C."/>
            <person name="Gallant J."/>
            <person name="Polerecky L."/>
            <person name="Flot J.-F."/>
            <person name="Brandt B.W."/>
            <person name="Braster M."/>
            <person name="Iturbe Espinoza P."/>
            <person name="Aerts J."/>
            <person name="Meima-Franke M."/>
            <person name="Piersma S.R."/>
            <person name="Bunduc C."/>
            <person name="Ummels R."/>
            <person name="Pain A."/>
            <person name="Fleming E.J."/>
            <person name="van der Wel N."/>
            <person name="Gherman V.D."/>
            <person name="Sarbu S.M."/>
            <person name="Bodelier P.L.E."/>
            <person name="Bitter W."/>
        </authorList>
    </citation>
    <scope>NUCLEOTIDE SEQUENCE</scope>
    <source>
        <strain evidence="2">Sulfur Cave</strain>
    </source>
</reference>
<evidence type="ECO:0000313" key="3">
    <source>
        <dbReference type="Proteomes" id="UP001056610"/>
    </source>
</evidence>
<proteinExistence type="predicted"/>
<dbReference type="EMBL" id="CP097320">
    <property type="protein sequence ID" value="UQX11449.1"/>
    <property type="molecule type" value="Genomic_DNA"/>
</dbReference>
<accession>A0ABY4QLG4</accession>
<protein>
    <submittedName>
        <fullName evidence="2">Uncharacterized protein</fullName>
    </submittedName>
</protein>
<keyword evidence="3" id="KW-1185">Reference proteome</keyword>
<organism evidence="2 3">
    <name type="scientific">Candidatus Mycobacterium methanotrophicum</name>
    <dbReference type="NCBI Taxonomy" id="2943498"/>
    <lineage>
        <taxon>Bacteria</taxon>
        <taxon>Bacillati</taxon>
        <taxon>Actinomycetota</taxon>
        <taxon>Actinomycetes</taxon>
        <taxon>Mycobacteriales</taxon>
        <taxon>Mycobacteriaceae</taxon>
        <taxon>Mycobacterium</taxon>
    </lineage>
</organism>
<dbReference type="RefSeq" id="WP_219069879.1">
    <property type="nucleotide sequence ID" value="NZ_CAJUXY010000068.1"/>
</dbReference>
<evidence type="ECO:0000256" key="1">
    <source>
        <dbReference type="SAM" id="MobiDB-lite"/>
    </source>
</evidence>
<feature type="compositionally biased region" description="Basic and acidic residues" evidence="1">
    <location>
        <begin position="1"/>
        <end position="11"/>
    </location>
</feature>
<name>A0ABY4QLG4_9MYCO</name>